<evidence type="ECO:0000256" key="2">
    <source>
        <dbReference type="SAM" id="MobiDB-lite"/>
    </source>
</evidence>
<evidence type="ECO:0000256" key="1">
    <source>
        <dbReference type="SAM" id="Coils"/>
    </source>
</evidence>
<feature type="region of interest" description="Disordered" evidence="2">
    <location>
        <begin position="89"/>
        <end position="114"/>
    </location>
</feature>
<feature type="coiled-coil region" evidence="1">
    <location>
        <begin position="255"/>
        <end position="296"/>
    </location>
</feature>
<comment type="caution">
    <text evidence="4">The sequence shown here is derived from an EMBL/GenBank/DDBJ whole genome shotgun (WGS) entry which is preliminary data.</text>
</comment>
<sequence>MSENDTSIDTFKRWTVPVLQQYLRIRGLRTSGKKEELVALVYSADLMKIKPVLTPAEERKLKADQNFGKGVKNATKRKEDYIECSDVDSQDEGFGSATNLEPSIPPTSISTSTTSRHCFKSSRNQCFISSKVIYNRDAFFFYKSWYITVNIESLQEKINLLKNVSDENFSSLFGGTQTYSETVKTMAIMVDRIKNANNEIDDISMSVGSIKMDVKFHQHIKKELEILDTNISTVNGDLSTEKNKLDNFNLLLKTVQEKQGEIKTMDAKLDEAQQSVSHLEEDLIKHDKEIKKYQKNFLPSQKYPTEYKP</sequence>
<dbReference type="Pfam" id="PF02037">
    <property type="entry name" value="SAP"/>
    <property type="match status" value="1"/>
</dbReference>
<evidence type="ECO:0000313" key="4">
    <source>
        <dbReference type="EMBL" id="CAG2209353.1"/>
    </source>
</evidence>
<organism evidence="4 5">
    <name type="scientific">Mytilus edulis</name>
    <name type="common">Blue mussel</name>
    <dbReference type="NCBI Taxonomy" id="6550"/>
    <lineage>
        <taxon>Eukaryota</taxon>
        <taxon>Metazoa</taxon>
        <taxon>Spiralia</taxon>
        <taxon>Lophotrochozoa</taxon>
        <taxon>Mollusca</taxon>
        <taxon>Bivalvia</taxon>
        <taxon>Autobranchia</taxon>
        <taxon>Pteriomorphia</taxon>
        <taxon>Mytilida</taxon>
        <taxon>Mytiloidea</taxon>
        <taxon>Mytilidae</taxon>
        <taxon>Mytilinae</taxon>
        <taxon>Mytilus</taxon>
    </lineage>
</organism>
<name>A0A8S3RR48_MYTED</name>
<gene>
    <name evidence="4" type="ORF">MEDL_23487</name>
</gene>
<keyword evidence="5" id="KW-1185">Reference proteome</keyword>
<dbReference type="EMBL" id="CAJPWZ010001158">
    <property type="protein sequence ID" value="CAG2209353.1"/>
    <property type="molecule type" value="Genomic_DNA"/>
</dbReference>
<dbReference type="Gene3D" id="1.10.720.30">
    <property type="entry name" value="SAP domain"/>
    <property type="match status" value="1"/>
</dbReference>
<keyword evidence="1" id="KW-0175">Coiled coil</keyword>
<evidence type="ECO:0000259" key="3">
    <source>
        <dbReference type="SMART" id="SM00513"/>
    </source>
</evidence>
<dbReference type="InterPro" id="IPR003034">
    <property type="entry name" value="SAP_dom"/>
</dbReference>
<protein>
    <recommendedName>
        <fullName evidence="3">SAP domain-containing protein</fullName>
    </recommendedName>
</protein>
<proteinExistence type="predicted"/>
<accession>A0A8S3RR48</accession>
<dbReference type="SMART" id="SM00513">
    <property type="entry name" value="SAP"/>
    <property type="match status" value="1"/>
</dbReference>
<reference evidence="4" key="1">
    <citation type="submission" date="2021-03" db="EMBL/GenBank/DDBJ databases">
        <authorList>
            <person name="Bekaert M."/>
        </authorList>
    </citation>
    <scope>NUCLEOTIDE SEQUENCE</scope>
</reference>
<evidence type="ECO:0000313" key="5">
    <source>
        <dbReference type="Proteomes" id="UP000683360"/>
    </source>
</evidence>
<dbReference type="Proteomes" id="UP000683360">
    <property type="component" value="Unassembled WGS sequence"/>
</dbReference>
<feature type="domain" description="SAP" evidence="3">
    <location>
        <begin position="11"/>
        <end position="45"/>
    </location>
</feature>
<dbReference type="SUPFAM" id="SSF68906">
    <property type="entry name" value="SAP domain"/>
    <property type="match status" value="1"/>
</dbReference>
<dbReference type="InterPro" id="IPR036361">
    <property type="entry name" value="SAP_dom_sf"/>
</dbReference>
<dbReference type="AlphaFoldDB" id="A0A8S3RR48"/>
<dbReference type="OrthoDB" id="10035901at2759"/>